<reference evidence="1 3" key="2">
    <citation type="journal article" date="2014" name="BMC Genomics">
        <title>An improved genome release (version Mt4.0) for the model legume Medicago truncatula.</title>
        <authorList>
            <person name="Tang H."/>
            <person name="Krishnakumar V."/>
            <person name="Bidwell S."/>
            <person name="Rosen B."/>
            <person name="Chan A."/>
            <person name="Zhou S."/>
            <person name="Gentzbittel L."/>
            <person name="Childs K.L."/>
            <person name="Yandell M."/>
            <person name="Gundlach H."/>
            <person name="Mayer K.F."/>
            <person name="Schwartz D.C."/>
            <person name="Town C.D."/>
        </authorList>
    </citation>
    <scope>GENOME REANNOTATION</scope>
    <source>
        <strain evidence="1">A17</strain>
        <strain evidence="2 3">cv. Jemalong A17</strain>
    </source>
</reference>
<organism evidence="1 3">
    <name type="scientific">Medicago truncatula</name>
    <name type="common">Barrel medic</name>
    <name type="synonym">Medicago tribuloides</name>
    <dbReference type="NCBI Taxonomy" id="3880"/>
    <lineage>
        <taxon>Eukaryota</taxon>
        <taxon>Viridiplantae</taxon>
        <taxon>Streptophyta</taxon>
        <taxon>Embryophyta</taxon>
        <taxon>Tracheophyta</taxon>
        <taxon>Spermatophyta</taxon>
        <taxon>Magnoliopsida</taxon>
        <taxon>eudicotyledons</taxon>
        <taxon>Gunneridae</taxon>
        <taxon>Pentapetalae</taxon>
        <taxon>rosids</taxon>
        <taxon>fabids</taxon>
        <taxon>Fabales</taxon>
        <taxon>Fabaceae</taxon>
        <taxon>Papilionoideae</taxon>
        <taxon>50 kb inversion clade</taxon>
        <taxon>NPAAA clade</taxon>
        <taxon>Hologalegina</taxon>
        <taxon>IRL clade</taxon>
        <taxon>Trifolieae</taxon>
        <taxon>Medicago</taxon>
    </lineage>
</organism>
<dbReference type="EnsemblPlants" id="KEH29282">
    <property type="protein sequence ID" value="KEH29282"/>
    <property type="gene ID" value="MTR_4g033045"/>
</dbReference>
<reference evidence="1 3" key="1">
    <citation type="journal article" date="2011" name="Nature">
        <title>The Medicago genome provides insight into the evolution of rhizobial symbioses.</title>
        <authorList>
            <person name="Young N.D."/>
            <person name="Debelle F."/>
            <person name="Oldroyd G.E."/>
            <person name="Geurts R."/>
            <person name="Cannon S.B."/>
            <person name="Udvardi M.K."/>
            <person name="Benedito V.A."/>
            <person name="Mayer K.F."/>
            <person name="Gouzy J."/>
            <person name="Schoof H."/>
            <person name="Van de Peer Y."/>
            <person name="Proost S."/>
            <person name="Cook D.R."/>
            <person name="Meyers B.C."/>
            <person name="Spannagl M."/>
            <person name="Cheung F."/>
            <person name="De Mita S."/>
            <person name="Krishnakumar V."/>
            <person name="Gundlach H."/>
            <person name="Zhou S."/>
            <person name="Mudge J."/>
            <person name="Bharti A.K."/>
            <person name="Murray J.D."/>
            <person name="Naoumkina M.A."/>
            <person name="Rosen B."/>
            <person name="Silverstein K.A."/>
            <person name="Tang H."/>
            <person name="Rombauts S."/>
            <person name="Zhao P.X."/>
            <person name="Zhou P."/>
            <person name="Barbe V."/>
            <person name="Bardou P."/>
            <person name="Bechner M."/>
            <person name="Bellec A."/>
            <person name="Berger A."/>
            <person name="Berges H."/>
            <person name="Bidwell S."/>
            <person name="Bisseling T."/>
            <person name="Choisne N."/>
            <person name="Couloux A."/>
            <person name="Denny R."/>
            <person name="Deshpande S."/>
            <person name="Dai X."/>
            <person name="Doyle J.J."/>
            <person name="Dudez A.M."/>
            <person name="Farmer A.D."/>
            <person name="Fouteau S."/>
            <person name="Franken C."/>
            <person name="Gibelin C."/>
            <person name="Gish J."/>
            <person name="Goldstein S."/>
            <person name="Gonzalez A.J."/>
            <person name="Green P.J."/>
            <person name="Hallab A."/>
            <person name="Hartog M."/>
            <person name="Hua A."/>
            <person name="Humphray S.J."/>
            <person name="Jeong D.H."/>
            <person name="Jing Y."/>
            <person name="Jocker A."/>
            <person name="Kenton S.M."/>
            <person name="Kim D.J."/>
            <person name="Klee K."/>
            <person name="Lai H."/>
            <person name="Lang C."/>
            <person name="Lin S."/>
            <person name="Macmil S.L."/>
            <person name="Magdelenat G."/>
            <person name="Matthews L."/>
            <person name="McCorrison J."/>
            <person name="Monaghan E.L."/>
            <person name="Mun J.H."/>
            <person name="Najar F.Z."/>
            <person name="Nicholson C."/>
            <person name="Noirot C."/>
            <person name="O'Bleness M."/>
            <person name="Paule C.R."/>
            <person name="Poulain J."/>
            <person name="Prion F."/>
            <person name="Qin B."/>
            <person name="Qu C."/>
            <person name="Retzel E.F."/>
            <person name="Riddle C."/>
            <person name="Sallet E."/>
            <person name="Samain S."/>
            <person name="Samson N."/>
            <person name="Sanders I."/>
            <person name="Saurat O."/>
            <person name="Scarpelli C."/>
            <person name="Schiex T."/>
            <person name="Segurens B."/>
            <person name="Severin A.J."/>
            <person name="Sherrier D.J."/>
            <person name="Shi R."/>
            <person name="Sims S."/>
            <person name="Singer S.R."/>
            <person name="Sinharoy S."/>
            <person name="Sterck L."/>
            <person name="Viollet A."/>
            <person name="Wang B.B."/>
            <person name="Wang K."/>
            <person name="Wang M."/>
            <person name="Wang X."/>
            <person name="Warfsmann J."/>
            <person name="Weissenbach J."/>
            <person name="White D.D."/>
            <person name="White J.D."/>
            <person name="Wiley G.B."/>
            <person name="Wincker P."/>
            <person name="Xing Y."/>
            <person name="Yang L."/>
            <person name="Yao Z."/>
            <person name="Ying F."/>
            <person name="Zhai J."/>
            <person name="Zhou L."/>
            <person name="Zuber A."/>
            <person name="Denarie J."/>
            <person name="Dixon R.A."/>
            <person name="May G.D."/>
            <person name="Schwartz D.C."/>
            <person name="Rogers J."/>
            <person name="Quetier F."/>
            <person name="Town C.D."/>
            <person name="Roe B.A."/>
        </authorList>
    </citation>
    <scope>NUCLEOTIDE SEQUENCE [LARGE SCALE GENOMIC DNA]</scope>
    <source>
        <strain evidence="1">A17</strain>
        <strain evidence="2 3">cv. Jemalong A17</strain>
    </source>
</reference>
<dbReference type="Proteomes" id="UP000002051">
    <property type="component" value="Chromosome 4"/>
</dbReference>
<keyword evidence="3" id="KW-1185">Reference proteome</keyword>
<dbReference type="AlphaFoldDB" id="A0A072UHY4"/>
<dbReference type="InterPro" id="IPR039537">
    <property type="entry name" value="Retrotran_Ty1/copia-like"/>
</dbReference>
<evidence type="ECO:0000313" key="3">
    <source>
        <dbReference type="Proteomes" id="UP000002051"/>
    </source>
</evidence>
<sequence length="187" mass="21186">MKTKKTPCYECIQKGLYSHFVPKAEKAKVLNKSESETLESKVLIKSKPKTLELKFLKSSKPKARKDSRPKTCMLHRETKALIMVSEQWLLVTHDKIKAFVPNSDHERGRLISKLIKQKLVKGLPELQYHSDALCRACQKGKSVKTTFKPKNIVSTSRPLELLHIDLFGPVSIASINGKMYGLVVVDD</sequence>
<dbReference type="PANTHER" id="PTHR42648">
    <property type="entry name" value="TRANSPOSASE, PUTATIVE-RELATED"/>
    <property type="match status" value="1"/>
</dbReference>
<protein>
    <recommendedName>
        <fullName evidence="4">GAG-pre-integrase domain-containing protein</fullName>
    </recommendedName>
</protein>
<evidence type="ECO:0000313" key="1">
    <source>
        <dbReference type="EMBL" id="KEH29282.1"/>
    </source>
</evidence>
<name>A0A072UHY4_MEDTR</name>
<dbReference type="PANTHER" id="PTHR42648:SF21">
    <property type="entry name" value="CYSTEINE-RICH RLK (RECEPTOR-LIKE PROTEIN KINASE) 8"/>
    <property type="match status" value="1"/>
</dbReference>
<dbReference type="HOGENOM" id="CLU_1449733_0_0_1"/>
<proteinExistence type="predicted"/>
<dbReference type="EMBL" id="CM001220">
    <property type="protein sequence ID" value="KEH29282.1"/>
    <property type="molecule type" value="Genomic_DNA"/>
</dbReference>
<accession>A0A072UHY4</accession>
<evidence type="ECO:0008006" key="4">
    <source>
        <dbReference type="Google" id="ProtNLM"/>
    </source>
</evidence>
<evidence type="ECO:0000313" key="2">
    <source>
        <dbReference type="EnsemblPlants" id="KEH29282"/>
    </source>
</evidence>
<reference evidence="2" key="3">
    <citation type="submission" date="2015-04" db="UniProtKB">
        <authorList>
            <consortium name="EnsemblPlants"/>
        </authorList>
    </citation>
    <scope>IDENTIFICATION</scope>
    <source>
        <strain evidence="2">cv. Jemalong A17</strain>
    </source>
</reference>
<gene>
    <name evidence="1" type="ordered locus">MTR_4g033045</name>
</gene>